<evidence type="ECO:0000256" key="1">
    <source>
        <dbReference type="SAM" id="MobiDB-lite"/>
    </source>
</evidence>
<feature type="region of interest" description="Disordered" evidence="1">
    <location>
        <begin position="180"/>
        <end position="209"/>
    </location>
</feature>
<dbReference type="KEGG" id="beo:BEH_11800"/>
<keyword evidence="3" id="KW-1185">Reference proteome</keyword>
<evidence type="ECO:0000313" key="2">
    <source>
        <dbReference type="EMBL" id="AKO92716.1"/>
    </source>
</evidence>
<gene>
    <name evidence="2" type="ORF">BEH_11800</name>
</gene>
<protein>
    <submittedName>
        <fullName evidence="2">Uncharacterized protein</fullName>
    </submittedName>
</protein>
<dbReference type="Proteomes" id="UP000036202">
    <property type="component" value="Chromosome"/>
</dbReference>
<reference evidence="2 3" key="1">
    <citation type="journal article" date="2015" name="PLoS ONE">
        <title>Genome Sequence of Bacillus endophyticus and Analysis of Its Companion Mechanism in the Ketogulonigenium vulgare-Bacillus Strain Consortium.</title>
        <authorList>
            <person name="Jia N."/>
            <person name="Du J."/>
            <person name="Ding M.Z."/>
            <person name="Gao F."/>
            <person name="Yuan Y.J."/>
        </authorList>
    </citation>
    <scope>NUCLEOTIDE SEQUENCE [LARGE SCALE GENOMIC DNA]</scope>
    <source>
        <strain evidence="2 3">Hbe603</strain>
    </source>
</reference>
<evidence type="ECO:0000313" key="3">
    <source>
        <dbReference type="Proteomes" id="UP000036202"/>
    </source>
</evidence>
<dbReference type="RefSeq" id="WP_046217277.1">
    <property type="nucleotide sequence ID" value="NZ_CP011974.1"/>
</dbReference>
<sequence length="209" mass="22881">MIQDWLSKLTDVFKKTKDSNIGKLFALVDEEINQLKSALTKTEEWRDLYKAEGTTLDLMGENLNQPRGQTSDEIYRVLIRGKSALNLADGTMNKVIEVLSLTLDCHPSEIEIKTLKETGDNEPAALMITKAPLEALNRVGMSPQQFAQLAQKTVAGGIRVALVNLQGSFRLSIDPNKLEQGTDGFSSDGTDGGTLGGVYTPQKEDDLPI</sequence>
<dbReference type="OrthoDB" id="2087266at2"/>
<organism evidence="2 3">
    <name type="scientific">Priestia filamentosa</name>
    <dbReference type="NCBI Taxonomy" id="1402861"/>
    <lineage>
        <taxon>Bacteria</taxon>
        <taxon>Bacillati</taxon>
        <taxon>Bacillota</taxon>
        <taxon>Bacilli</taxon>
        <taxon>Bacillales</taxon>
        <taxon>Bacillaceae</taxon>
        <taxon>Priestia</taxon>
    </lineage>
</organism>
<name>A0A0H4KIU2_9BACI</name>
<dbReference type="EMBL" id="CP011974">
    <property type="protein sequence ID" value="AKO92716.1"/>
    <property type="molecule type" value="Genomic_DNA"/>
</dbReference>
<proteinExistence type="predicted"/>
<dbReference type="PATRIC" id="fig|135735.6.peg.2472"/>
<dbReference type="AlphaFoldDB" id="A0A0H4KIU2"/>
<accession>A0A0H4KIU2</accession>
<reference evidence="3" key="2">
    <citation type="submission" date="2015-06" db="EMBL/GenBank/DDBJ databases">
        <title>Genome Sequence of Bacillus endophyticus and Analysis of its Companion Mechanism in the Ketogulonigenium vulgare-Bacillus strain Consortium.</title>
        <authorList>
            <person name="Jia N."/>
            <person name="Du J."/>
            <person name="Ding M.-Z."/>
            <person name="Gao F."/>
            <person name="Yuan Y.-J."/>
        </authorList>
    </citation>
    <scope>NUCLEOTIDE SEQUENCE [LARGE SCALE GENOMIC DNA]</scope>
    <source>
        <strain evidence="3">Hbe603</strain>
    </source>
</reference>